<dbReference type="InterPro" id="IPR004789">
    <property type="entry name" value="Acetalactate_synth_ssu"/>
</dbReference>
<dbReference type="InterPro" id="IPR019455">
    <property type="entry name" value="Acetolactate_synth_ssu_C"/>
</dbReference>
<dbReference type="Gene3D" id="3.30.70.1150">
    <property type="entry name" value="ACT-like. Chain A, domain 2"/>
    <property type="match status" value="1"/>
</dbReference>
<comment type="similarity">
    <text evidence="3">Belongs to the acetolactate synthase small subunit family.</text>
</comment>
<evidence type="ECO:0000256" key="1">
    <source>
        <dbReference type="ARBA" id="ARBA00004974"/>
    </source>
</evidence>
<dbReference type="UniPathway" id="UPA00047">
    <property type="reaction ID" value="UER00055"/>
</dbReference>
<gene>
    <name evidence="7" type="ORF">MNBD_UNCLBAC01-1209</name>
</gene>
<dbReference type="GO" id="GO:0009097">
    <property type="term" value="P:isoleucine biosynthetic process"/>
    <property type="evidence" value="ECO:0007669"/>
    <property type="project" value="UniProtKB-UniPathway"/>
</dbReference>
<dbReference type="InterPro" id="IPR054480">
    <property type="entry name" value="AHAS_small-like_ACT"/>
</dbReference>
<protein>
    <submittedName>
        <fullName evidence="7">Acetolactate synthase small subunit</fullName>
        <ecNumber evidence="7">2.2.1.6</ecNumber>
    </submittedName>
</protein>
<dbReference type="AlphaFoldDB" id="A0A3B1CWA7"/>
<reference evidence="7" key="1">
    <citation type="submission" date="2018-06" db="EMBL/GenBank/DDBJ databases">
        <authorList>
            <person name="Zhirakovskaya E."/>
        </authorList>
    </citation>
    <scope>NUCLEOTIDE SEQUENCE</scope>
</reference>
<dbReference type="CDD" id="cd04878">
    <property type="entry name" value="ACT_AHAS"/>
    <property type="match status" value="1"/>
</dbReference>
<name>A0A3B1CWA7_9ZZZZ</name>
<dbReference type="InterPro" id="IPR039557">
    <property type="entry name" value="AHAS_ACT"/>
</dbReference>
<dbReference type="Gene3D" id="3.30.70.260">
    <property type="match status" value="1"/>
</dbReference>
<dbReference type="NCBIfam" id="TIGR00119">
    <property type="entry name" value="acolac_sm"/>
    <property type="match status" value="1"/>
</dbReference>
<dbReference type="PANTHER" id="PTHR30239">
    <property type="entry name" value="ACETOLACTATE SYNTHASE SMALL SUBUNIT"/>
    <property type="match status" value="1"/>
</dbReference>
<dbReference type="GO" id="GO:0009099">
    <property type="term" value="P:L-valine biosynthetic process"/>
    <property type="evidence" value="ECO:0007669"/>
    <property type="project" value="UniProtKB-UniPathway"/>
</dbReference>
<proteinExistence type="inferred from homology"/>
<dbReference type="SUPFAM" id="SSF55021">
    <property type="entry name" value="ACT-like"/>
    <property type="match status" value="2"/>
</dbReference>
<dbReference type="NCBIfam" id="NF008864">
    <property type="entry name" value="PRK11895.1"/>
    <property type="match status" value="1"/>
</dbReference>
<dbReference type="PANTHER" id="PTHR30239:SF0">
    <property type="entry name" value="ACETOLACTATE SYNTHASE SMALL SUBUNIT 1, CHLOROPLASTIC"/>
    <property type="match status" value="1"/>
</dbReference>
<dbReference type="EMBL" id="UOGJ01000019">
    <property type="protein sequence ID" value="VAX34926.1"/>
    <property type="molecule type" value="Genomic_DNA"/>
</dbReference>
<dbReference type="InterPro" id="IPR002912">
    <property type="entry name" value="ACT_dom"/>
</dbReference>
<dbReference type="GO" id="GO:0003984">
    <property type="term" value="F:acetolactate synthase activity"/>
    <property type="evidence" value="ECO:0007669"/>
    <property type="project" value="UniProtKB-EC"/>
</dbReference>
<feature type="domain" description="ACT" evidence="6">
    <location>
        <begin position="9"/>
        <end position="83"/>
    </location>
</feature>
<comment type="pathway">
    <text evidence="1">Amino-acid biosynthesis; L-isoleucine biosynthesis; L-isoleucine from 2-oxobutanoate: step 1/4.</text>
</comment>
<dbReference type="GO" id="GO:1990610">
    <property type="term" value="F:acetolactate synthase regulator activity"/>
    <property type="evidence" value="ECO:0007669"/>
    <property type="project" value="InterPro"/>
</dbReference>
<evidence type="ECO:0000313" key="7">
    <source>
        <dbReference type="EMBL" id="VAX34926.1"/>
    </source>
</evidence>
<dbReference type="PROSITE" id="PS51671">
    <property type="entry name" value="ACT"/>
    <property type="match status" value="1"/>
</dbReference>
<evidence type="ECO:0000256" key="3">
    <source>
        <dbReference type="ARBA" id="ARBA00006341"/>
    </source>
</evidence>
<evidence type="ECO:0000256" key="2">
    <source>
        <dbReference type="ARBA" id="ARBA00005025"/>
    </source>
</evidence>
<evidence type="ECO:0000256" key="5">
    <source>
        <dbReference type="ARBA" id="ARBA00023304"/>
    </source>
</evidence>
<dbReference type="InterPro" id="IPR027271">
    <property type="entry name" value="Acetolactate_synth/TF_NikR_C"/>
</dbReference>
<dbReference type="Pfam" id="PF22629">
    <property type="entry name" value="ACT_AHAS_ss"/>
    <property type="match status" value="1"/>
</dbReference>
<evidence type="ECO:0000259" key="6">
    <source>
        <dbReference type="PROSITE" id="PS51671"/>
    </source>
</evidence>
<organism evidence="7">
    <name type="scientific">hydrothermal vent metagenome</name>
    <dbReference type="NCBI Taxonomy" id="652676"/>
    <lineage>
        <taxon>unclassified sequences</taxon>
        <taxon>metagenomes</taxon>
        <taxon>ecological metagenomes</taxon>
    </lineage>
</organism>
<keyword evidence="7" id="KW-0808">Transferase</keyword>
<sequence length="166" mass="18639">MNIIKNVHTISILVSNKPGVLVRVALVFAKRGYNIDSLVVSPAFNPDYSRMTITAQGDPETLEQIIKQVGKLIDVIHAEEHSDKEAVHQELVLFKLNYTKSTKPIISKLVKQFSAQILDDSENSMIIQYTNTSTKADEFEMLLKKYNVVEMVRSGKLAITCGKEKT</sequence>
<evidence type="ECO:0000256" key="4">
    <source>
        <dbReference type="ARBA" id="ARBA00022605"/>
    </source>
</evidence>
<accession>A0A3B1CWA7</accession>
<dbReference type="GO" id="GO:0005829">
    <property type="term" value="C:cytosol"/>
    <property type="evidence" value="ECO:0007669"/>
    <property type="project" value="TreeGrafter"/>
</dbReference>
<keyword evidence="4" id="KW-0028">Amino-acid biosynthesis</keyword>
<dbReference type="UniPathway" id="UPA00049">
    <property type="reaction ID" value="UER00059"/>
</dbReference>
<keyword evidence="5" id="KW-0100">Branched-chain amino acid biosynthesis</keyword>
<dbReference type="EC" id="2.2.1.6" evidence="7"/>
<dbReference type="Pfam" id="PF10369">
    <property type="entry name" value="ALS_ss_C"/>
    <property type="match status" value="1"/>
</dbReference>
<dbReference type="InterPro" id="IPR045865">
    <property type="entry name" value="ACT-like_dom_sf"/>
</dbReference>
<comment type="pathway">
    <text evidence="2">Amino-acid biosynthesis; L-valine biosynthesis; L-valine from pyruvate: step 1/4.</text>
</comment>